<dbReference type="EMBL" id="JANHOH010000001">
    <property type="protein sequence ID" value="MCQ6957723.1"/>
    <property type="molecule type" value="Genomic_DNA"/>
</dbReference>
<dbReference type="RefSeq" id="WP_256537917.1">
    <property type="nucleotide sequence ID" value="NZ_JANHOH010000001.1"/>
</dbReference>
<evidence type="ECO:0000259" key="1">
    <source>
        <dbReference type="Pfam" id="PF18865"/>
    </source>
</evidence>
<dbReference type="Pfam" id="PF18865">
    <property type="entry name" value="AbiJ_NTD5"/>
    <property type="match status" value="1"/>
</dbReference>
<dbReference type="Gene3D" id="3.40.50.450">
    <property type="match status" value="1"/>
</dbReference>
<protein>
    <recommendedName>
        <fullName evidence="1">AbiJ N-terminal domain-containing protein</fullName>
    </recommendedName>
</protein>
<sequence>MSTNREKARAILELANQIEAIFDQSDWIELGYIVGENQLIEGHGRLLRSLGWGDDDYKGNVLEVLTKIVDAAPENLQDIKDFISKKNGSPEVSEFVSTGHVEVPKKIISFSPYVFQVPDKPQNQKLVSVMLPFSLNDTFETVKAACTELNLECKKADDIWVNSTFIQDIFELIFTSKIVIADFTNKNPNVFYEVGIAHTLGKTVIPISQSIDDVPSDLRHHRVLKYLPNTEGYSNLKDELIKRIKTILPDSTNWF</sequence>
<name>A0ABT1SZE5_9SPHI</name>
<evidence type="ECO:0000313" key="2">
    <source>
        <dbReference type="EMBL" id="MCQ6957723.1"/>
    </source>
</evidence>
<dbReference type="Proteomes" id="UP001204376">
    <property type="component" value="Unassembled WGS sequence"/>
</dbReference>
<keyword evidence="3" id="KW-1185">Reference proteome</keyword>
<reference evidence="2 3" key="1">
    <citation type="submission" date="2022-07" db="EMBL/GenBank/DDBJ databases">
        <title>Mucilaginibacter sp. JC4.</title>
        <authorList>
            <person name="Le V."/>
            <person name="Ko S.-R."/>
            <person name="Ahn C.-Y."/>
            <person name="Oh H.-M."/>
        </authorList>
    </citation>
    <scope>NUCLEOTIDE SEQUENCE [LARGE SCALE GENOMIC DNA]</scope>
    <source>
        <strain evidence="2 3">JC4</strain>
    </source>
</reference>
<evidence type="ECO:0000313" key="3">
    <source>
        <dbReference type="Proteomes" id="UP001204376"/>
    </source>
</evidence>
<gene>
    <name evidence="2" type="ORF">NPE20_07135</name>
</gene>
<dbReference type="InterPro" id="IPR040508">
    <property type="entry name" value="AbiJ_NTD5"/>
</dbReference>
<organism evidence="2 3">
    <name type="scientific">Mucilaginibacter aquariorum</name>
    <dbReference type="NCBI Taxonomy" id="2967225"/>
    <lineage>
        <taxon>Bacteria</taxon>
        <taxon>Pseudomonadati</taxon>
        <taxon>Bacteroidota</taxon>
        <taxon>Sphingobacteriia</taxon>
        <taxon>Sphingobacteriales</taxon>
        <taxon>Sphingobacteriaceae</taxon>
        <taxon>Mucilaginibacter</taxon>
    </lineage>
</organism>
<proteinExistence type="predicted"/>
<feature type="domain" description="AbiJ N-terminal" evidence="1">
    <location>
        <begin position="4"/>
        <end position="93"/>
    </location>
</feature>
<comment type="caution">
    <text evidence="2">The sequence shown here is derived from an EMBL/GenBank/DDBJ whole genome shotgun (WGS) entry which is preliminary data.</text>
</comment>
<accession>A0ABT1SZE5</accession>